<evidence type="ECO:0000256" key="7">
    <source>
        <dbReference type="ARBA" id="ARBA00022801"/>
    </source>
</evidence>
<dbReference type="SMART" id="SM00487">
    <property type="entry name" value="DEXDc"/>
    <property type="match status" value="1"/>
</dbReference>
<dbReference type="GO" id="GO:0003677">
    <property type="term" value="F:DNA binding"/>
    <property type="evidence" value="ECO:0007669"/>
    <property type="project" value="UniProtKB-KW"/>
</dbReference>
<dbReference type="InterPro" id="IPR004473">
    <property type="entry name" value="Restrct_endonuc_typeI_HsdR"/>
</dbReference>
<evidence type="ECO:0000256" key="5">
    <source>
        <dbReference type="ARBA" id="ARBA00022747"/>
    </source>
</evidence>
<dbReference type="EMBL" id="QBKT01000002">
    <property type="protein sequence ID" value="PTX63086.1"/>
    <property type="molecule type" value="Genomic_DNA"/>
</dbReference>
<name>A0A2T6C435_9FLAO</name>
<dbReference type="GO" id="GO:0009035">
    <property type="term" value="F:type I site-specific deoxyribonuclease activity"/>
    <property type="evidence" value="ECO:0007669"/>
    <property type="project" value="UniProtKB-EC"/>
</dbReference>
<accession>A0A2T6C435</accession>
<dbReference type="Gene3D" id="3.90.1570.50">
    <property type="match status" value="1"/>
</dbReference>
<dbReference type="InterPro" id="IPR027417">
    <property type="entry name" value="P-loop_NTPase"/>
</dbReference>
<dbReference type="SUPFAM" id="SSF52540">
    <property type="entry name" value="P-loop containing nucleoside triphosphate hydrolases"/>
    <property type="match status" value="2"/>
</dbReference>
<keyword evidence="5 10" id="KW-0680">Restriction system</keyword>
<organism evidence="12 13">
    <name type="scientific">Kordia periserrulae</name>
    <dbReference type="NCBI Taxonomy" id="701523"/>
    <lineage>
        <taxon>Bacteria</taxon>
        <taxon>Pseudomonadati</taxon>
        <taxon>Bacteroidota</taxon>
        <taxon>Flavobacteriia</taxon>
        <taxon>Flavobacteriales</taxon>
        <taxon>Flavobacteriaceae</taxon>
        <taxon>Kordia</taxon>
    </lineage>
</organism>
<dbReference type="NCBIfam" id="TIGR00348">
    <property type="entry name" value="hsdR"/>
    <property type="match status" value="1"/>
</dbReference>
<reference evidence="12 13" key="1">
    <citation type="submission" date="2018-04" db="EMBL/GenBank/DDBJ databases">
        <title>Genomic Encyclopedia of Archaeal and Bacterial Type Strains, Phase II (KMG-II): from individual species to whole genera.</title>
        <authorList>
            <person name="Goeker M."/>
        </authorList>
    </citation>
    <scope>NUCLEOTIDE SEQUENCE [LARGE SCALE GENOMIC DNA]</scope>
    <source>
        <strain evidence="12 13">DSM 25731</strain>
    </source>
</reference>
<dbReference type="OrthoDB" id="9758243at2"/>
<comment type="function">
    <text evidence="10">Subunit R is required for both nuclease and ATPase activities, but not for modification.</text>
</comment>
<dbReference type="InterPro" id="IPR051268">
    <property type="entry name" value="Type-I_R_enzyme_R_subunit"/>
</dbReference>
<feature type="domain" description="Helicase ATP-binding" evidence="11">
    <location>
        <begin position="270"/>
        <end position="481"/>
    </location>
</feature>
<evidence type="ECO:0000256" key="4">
    <source>
        <dbReference type="ARBA" id="ARBA00022741"/>
    </source>
</evidence>
<dbReference type="Pfam" id="PF22679">
    <property type="entry name" value="T1R_D3-like"/>
    <property type="match status" value="1"/>
</dbReference>
<evidence type="ECO:0000313" key="12">
    <source>
        <dbReference type="EMBL" id="PTX63086.1"/>
    </source>
</evidence>
<dbReference type="Pfam" id="PF04313">
    <property type="entry name" value="HSDR_N"/>
    <property type="match status" value="1"/>
</dbReference>
<evidence type="ECO:0000313" key="13">
    <source>
        <dbReference type="Proteomes" id="UP000244090"/>
    </source>
</evidence>
<dbReference type="PANTHER" id="PTHR30195">
    <property type="entry name" value="TYPE I SITE-SPECIFIC DEOXYRIBONUCLEASE PROTEIN SUBUNIT M AND R"/>
    <property type="match status" value="1"/>
</dbReference>
<dbReference type="InterPro" id="IPR040980">
    <property type="entry name" value="SWI2_SNF2"/>
</dbReference>
<dbReference type="RefSeq" id="WP_108114046.1">
    <property type="nucleotide sequence ID" value="NZ_QBKT01000002.1"/>
</dbReference>
<gene>
    <name evidence="12" type="ORF">C8N46_102489</name>
</gene>
<dbReference type="InterPro" id="IPR021810">
    <property type="entry name" value="T1RH-like_C"/>
</dbReference>
<evidence type="ECO:0000256" key="2">
    <source>
        <dbReference type="ARBA" id="ARBA00008598"/>
    </source>
</evidence>
<dbReference type="Pfam" id="PF18766">
    <property type="entry name" value="SWI2_SNF2"/>
    <property type="match status" value="1"/>
</dbReference>
<keyword evidence="4 10" id="KW-0547">Nucleotide-binding</keyword>
<comment type="catalytic activity">
    <reaction evidence="1 10">
        <text>Endonucleolytic cleavage of DNA to give random double-stranded fragments with terminal 5'-phosphates, ATP is simultaneously hydrolyzed.</text>
        <dbReference type="EC" id="3.1.21.3"/>
    </reaction>
</comment>
<keyword evidence="9 10" id="KW-0238">DNA-binding</keyword>
<dbReference type="GO" id="GO:0009307">
    <property type="term" value="P:DNA restriction-modification system"/>
    <property type="evidence" value="ECO:0007669"/>
    <property type="project" value="UniProtKB-KW"/>
</dbReference>
<keyword evidence="13" id="KW-1185">Reference proteome</keyword>
<dbReference type="CDD" id="cd22332">
    <property type="entry name" value="HsdR_N"/>
    <property type="match status" value="1"/>
</dbReference>
<comment type="similarity">
    <text evidence="2 10">Belongs to the HsdR family.</text>
</comment>
<dbReference type="Proteomes" id="UP000244090">
    <property type="component" value="Unassembled WGS sequence"/>
</dbReference>
<dbReference type="AlphaFoldDB" id="A0A2T6C435"/>
<keyword evidence="3" id="KW-0540">Nuclease</keyword>
<comment type="caution">
    <text evidence="12">The sequence shown here is derived from an EMBL/GenBank/DDBJ whole genome shotgun (WGS) entry which is preliminary data.</text>
</comment>
<evidence type="ECO:0000256" key="10">
    <source>
        <dbReference type="RuleBase" id="RU364115"/>
    </source>
</evidence>
<dbReference type="Pfam" id="PF11867">
    <property type="entry name" value="T1RH-like_C"/>
    <property type="match status" value="1"/>
</dbReference>
<evidence type="ECO:0000256" key="3">
    <source>
        <dbReference type="ARBA" id="ARBA00022722"/>
    </source>
</evidence>
<dbReference type="GO" id="GO:0005524">
    <property type="term" value="F:ATP binding"/>
    <property type="evidence" value="ECO:0007669"/>
    <property type="project" value="UniProtKB-KW"/>
</dbReference>
<dbReference type="PANTHER" id="PTHR30195:SF15">
    <property type="entry name" value="TYPE I RESTRICTION ENZYME HINDI ENDONUCLEASE SUBUNIT"/>
    <property type="match status" value="1"/>
</dbReference>
<dbReference type="InterPro" id="IPR014001">
    <property type="entry name" value="Helicase_ATP-bd"/>
</dbReference>
<evidence type="ECO:0000256" key="8">
    <source>
        <dbReference type="ARBA" id="ARBA00022840"/>
    </source>
</evidence>
<dbReference type="Gene3D" id="3.40.50.300">
    <property type="entry name" value="P-loop containing nucleotide triphosphate hydrolases"/>
    <property type="match status" value="2"/>
</dbReference>
<evidence type="ECO:0000256" key="6">
    <source>
        <dbReference type="ARBA" id="ARBA00022759"/>
    </source>
</evidence>
<keyword evidence="7 10" id="KW-0378">Hydrolase</keyword>
<comment type="subunit">
    <text evidence="10">The type I restriction/modification system is composed of three polypeptides R, M and S.</text>
</comment>
<keyword evidence="8 10" id="KW-0067">ATP-binding</keyword>
<sequence length="1091" mass="126716">MANYLSEDDIEQADIDLFINKLGYDEHLNASGHKLLGRNSLKEVVLRDRLYDKLKELNPELPEAATTDAFEKLTESRASLSAIQANKEVYEYLKNGVPVTYTNAEGKDVPAAVKVINFANPAANEFLVVSQLTIQYRDLERHRRPDVLLYINGLPLVFIELKNASEKVRKGFDDNLTDYKRDIPQLFDYNLLVCISNGIQTRIGSFNADWEHFFPWIRKDDTAVNKNQLNLAEVEAQKRLSLEYFCEHLCNKITLLDYLENFVLYHNNSAKIIAKNHQYIGVNNAIKVFKDRENRDGKLGVYWHTQGSGKSYSMIFFSQKIKRTIPGDFSFLILTDRTDLDDQIFRNFVETEAITGVSNPKSNPYRPKSRAELLEFLAQNKSYVFSLIQKFGIKRGLQFKKITDRSSWIVMIDEAHRSQYKTLADNLRIGLPNAQYMAFTGTPIIKGGLTERWFGDYVSEYNFAQAIEDEATVPLFYKKHVPSMVNVEDDLVAAAAEILEDENISEEEEQKLNREYSTIMEVVKRDDRLNEVAKDIVQHYPSRLDMVDEEGNRKPMKAMVVCIDKYTAAKMYEKVQYYQGERIKELKRTIKQTFHKETRARYYREVDFIKETDMAVVISKDKSDEARFKKKGLDVTKYHNMVDARDSDGRSVEDYFKDANHPLRIVFVTAMWLTGFDAPSVSTLYLDKPLQNHNLMQTIARANRVFSAKKNGLVIDYFGVFRNLKKALAVYAQGSSSTVSDDDEMPIQEFEELIVILEAAIAEGMQYCKDNRADLQEIIKLGEKDFGEVRLFAEYADVLLRNDDIKKQFKLYTNSIVSLYDSCKPDIYNYPIIKQQKEVFEYLRNVVDRNAGSDARMDNVRVRVDALLDESILKSEDAVGEEDIKYEITHHKQIDLSKLDIDALREKFKETETKNIAFTDLRHFLEVKLQHMIRENKTRTRFLERFQEILDEYNSGSLDVEEVYEQAIQFTKDVEKEEERHIREGLTPEELEIYDLLCREKLTKAELQRVKLASKHVLARLKQEKEKLFVIDWYKSYKTRVRVQNTIKDLLDDNDNGLPDSYDENIFAEKSEIIFDHIFNSALNGSGEWVA</sequence>
<proteinExistence type="inferred from homology"/>
<evidence type="ECO:0000256" key="1">
    <source>
        <dbReference type="ARBA" id="ARBA00000851"/>
    </source>
</evidence>
<dbReference type="EC" id="3.1.21.3" evidence="10"/>
<protein>
    <recommendedName>
        <fullName evidence="10">Type I restriction enzyme endonuclease subunit</fullName>
        <shortName evidence="10">R protein</shortName>
        <ecNumber evidence="10">3.1.21.3</ecNumber>
    </recommendedName>
</protein>
<dbReference type="InterPro" id="IPR007409">
    <property type="entry name" value="Restrct_endonuc_type1_HsdR_N"/>
</dbReference>
<keyword evidence="6" id="KW-0255">Endonuclease</keyword>
<dbReference type="InterPro" id="IPR055180">
    <property type="entry name" value="HsdR_RecA-like_helicase_dom_2"/>
</dbReference>
<dbReference type="CDD" id="cd18800">
    <property type="entry name" value="SF2_C_EcoR124I-like"/>
    <property type="match status" value="1"/>
</dbReference>
<evidence type="ECO:0000256" key="9">
    <source>
        <dbReference type="ARBA" id="ARBA00023125"/>
    </source>
</evidence>
<evidence type="ECO:0000259" key="11">
    <source>
        <dbReference type="SMART" id="SM00487"/>
    </source>
</evidence>